<accession>A0ABP7BLX1</accession>
<keyword evidence="1" id="KW-1133">Transmembrane helix</keyword>
<comment type="caution">
    <text evidence="2">The sequence shown here is derived from an EMBL/GenBank/DDBJ whole genome shotgun (WGS) entry which is preliminary data.</text>
</comment>
<evidence type="ECO:0000313" key="3">
    <source>
        <dbReference type="Proteomes" id="UP001500902"/>
    </source>
</evidence>
<reference evidence="3" key="1">
    <citation type="journal article" date="2019" name="Int. J. Syst. Evol. Microbiol.">
        <title>The Global Catalogue of Microorganisms (GCM) 10K type strain sequencing project: providing services to taxonomists for standard genome sequencing and annotation.</title>
        <authorList>
            <consortium name="The Broad Institute Genomics Platform"/>
            <consortium name="The Broad Institute Genome Sequencing Center for Infectious Disease"/>
            <person name="Wu L."/>
            <person name="Ma J."/>
        </authorList>
    </citation>
    <scope>NUCLEOTIDE SEQUENCE [LARGE SCALE GENOMIC DNA]</scope>
    <source>
        <strain evidence="3">JCM 16904</strain>
    </source>
</reference>
<evidence type="ECO:0000256" key="1">
    <source>
        <dbReference type="SAM" id="Phobius"/>
    </source>
</evidence>
<gene>
    <name evidence="2" type="ORF">GCM10022224_031170</name>
</gene>
<protein>
    <submittedName>
        <fullName evidence="2">Uncharacterized protein</fullName>
    </submittedName>
</protein>
<feature type="transmembrane region" description="Helical" evidence="1">
    <location>
        <begin position="25"/>
        <end position="47"/>
    </location>
</feature>
<keyword evidence="1" id="KW-0472">Membrane</keyword>
<sequence>MVVGFVLMTGALIYSRMTPPEADGLVSSSLILAGSVITFVGSIGRWLSAPDKDDR</sequence>
<evidence type="ECO:0000313" key="2">
    <source>
        <dbReference type="EMBL" id="GAA3664753.1"/>
    </source>
</evidence>
<dbReference type="EMBL" id="BAAAZP010000057">
    <property type="protein sequence ID" value="GAA3664753.1"/>
    <property type="molecule type" value="Genomic_DNA"/>
</dbReference>
<organism evidence="2 3">
    <name type="scientific">Nonomuraea antimicrobica</name>
    <dbReference type="NCBI Taxonomy" id="561173"/>
    <lineage>
        <taxon>Bacteria</taxon>
        <taxon>Bacillati</taxon>
        <taxon>Actinomycetota</taxon>
        <taxon>Actinomycetes</taxon>
        <taxon>Streptosporangiales</taxon>
        <taxon>Streptosporangiaceae</taxon>
        <taxon>Nonomuraea</taxon>
    </lineage>
</organism>
<dbReference type="RefSeq" id="WP_344877482.1">
    <property type="nucleotide sequence ID" value="NZ_BAAAZP010000057.1"/>
</dbReference>
<name>A0ABP7BLX1_9ACTN</name>
<proteinExistence type="predicted"/>
<keyword evidence="1" id="KW-0812">Transmembrane</keyword>
<keyword evidence="3" id="KW-1185">Reference proteome</keyword>
<dbReference type="Proteomes" id="UP001500902">
    <property type="component" value="Unassembled WGS sequence"/>
</dbReference>